<comment type="caution">
    <text evidence="2">The sequence shown here is derived from an EMBL/GenBank/DDBJ whole genome shotgun (WGS) entry which is preliminary data.</text>
</comment>
<dbReference type="InterPro" id="IPR036291">
    <property type="entry name" value="NAD(P)-bd_dom_sf"/>
</dbReference>
<dbReference type="InterPro" id="IPR001509">
    <property type="entry name" value="Epimerase_deHydtase"/>
</dbReference>
<reference evidence="2 3" key="1">
    <citation type="submission" date="2024-06" db="EMBL/GenBank/DDBJ databases">
        <title>The Natural Products Discovery Center: Release of the First 8490 Sequenced Strains for Exploring Actinobacteria Biosynthetic Diversity.</title>
        <authorList>
            <person name="Kalkreuter E."/>
            <person name="Kautsar S.A."/>
            <person name="Yang D."/>
            <person name="Bader C.D."/>
            <person name="Teijaro C.N."/>
            <person name="Fluegel L."/>
            <person name="Davis C.M."/>
            <person name="Simpson J.R."/>
            <person name="Lauterbach L."/>
            <person name="Steele A.D."/>
            <person name="Gui C."/>
            <person name="Meng S."/>
            <person name="Li G."/>
            <person name="Viehrig K."/>
            <person name="Ye F."/>
            <person name="Su P."/>
            <person name="Kiefer A.F."/>
            <person name="Nichols A."/>
            <person name="Cepeda A.J."/>
            <person name="Yan W."/>
            <person name="Fan B."/>
            <person name="Jiang Y."/>
            <person name="Adhikari A."/>
            <person name="Zheng C.-J."/>
            <person name="Schuster L."/>
            <person name="Cowan T.M."/>
            <person name="Smanski M.J."/>
            <person name="Chevrette M.G."/>
            <person name="De Carvalho L.P.S."/>
            <person name="Shen B."/>
        </authorList>
    </citation>
    <scope>NUCLEOTIDE SEQUENCE [LARGE SCALE GENOMIC DNA]</scope>
    <source>
        <strain evidence="2 3">NPDC000155</strain>
    </source>
</reference>
<evidence type="ECO:0000259" key="1">
    <source>
        <dbReference type="Pfam" id="PF01370"/>
    </source>
</evidence>
<dbReference type="Pfam" id="PF01370">
    <property type="entry name" value="Epimerase"/>
    <property type="match status" value="1"/>
</dbReference>
<dbReference type="Gene3D" id="3.40.50.720">
    <property type="entry name" value="NAD(P)-binding Rossmann-like Domain"/>
    <property type="match status" value="1"/>
</dbReference>
<dbReference type="RefSeq" id="WP_229911688.1">
    <property type="nucleotide sequence ID" value="NZ_BNBM01000002.1"/>
</dbReference>
<accession>A0ABV1XIY5</accession>
<gene>
    <name evidence="2" type="ORF">ABT384_02735</name>
</gene>
<name>A0ABV1XIY5_9ACTN</name>
<dbReference type="PANTHER" id="PTHR48079:SF6">
    <property type="entry name" value="NAD(P)-BINDING DOMAIN-CONTAINING PROTEIN-RELATED"/>
    <property type="match status" value="1"/>
</dbReference>
<dbReference type="PANTHER" id="PTHR48079">
    <property type="entry name" value="PROTEIN YEEZ"/>
    <property type="match status" value="1"/>
</dbReference>
<evidence type="ECO:0000313" key="3">
    <source>
        <dbReference type="Proteomes" id="UP001486207"/>
    </source>
</evidence>
<protein>
    <submittedName>
        <fullName evidence="2">NAD(P)-dependent oxidoreductase</fullName>
    </submittedName>
</protein>
<keyword evidence="3" id="KW-1185">Reference proteome</keyword>
<organism evidence="2 3">
    <name type="scientific">Streptomyces lanatus</name>
    <dbReference type="NCBI Taxonomy" id="66900"/>
    <lineage>
        <taxon>Bacteria</taxon>
        <taxon>Bacillati</taxon>
        <taxon>Actinomycetota</taxon>
        <taxon>Actinomycetes</taxon>
        <taxon>Kitasatosporales</taxon>
        <taxon>Streptomycetaceae</taxon>
        <taxon>Streptomyces</taxon>
    </lineage>
</organism>
<dbReference type="SUPFAM" id="SSF51735">
    <property type="entry name" value="NAD(P)-binding Rossmann-fold domains"/>
    <property type="match status" value="1"/>
</dbReference>
<evidence type="ECO:0000313" key="2">
    <source>
        <dbReference type="EMBL" id="MER7371562.1"/>
    </source>
</evidence>
<dbReference type="Proteomes" id="UP001486207">
    <property type="component" value="Unassembled WGS sequence"/>
</dbReference>
<dbReference type="InterPro" id="IPR051783">
    <property type="entry name" value="NAD(P)-dependent_oxidoreduct"/>
</dbReference>
<dbReference type="EMBL" id="JBEPFB010000001">
    <property type="protein sequence ID" value="MER7371562.1"/>
    <property type="molecule type" value="Genomic_DNA"/>
</dbReference>
<feature type="domain" description="NAD-dependent epimerase/dehydratase" evidence="1">
    <location>
        <begin position="25"/>
        <end position="241"/>
    </location>
</feature>
<sequence length="353" mass="36620">MTTSINAPREAEQPFMSPDVSGIRVVVTGATGFVGRRLCRRIAEGGGRVTALVRPQSDRRALDGCPVDVAVVDLLTGSGVVEAVSGADMVIHLAAAVRAASRAEFRLANTVATGVLAGVLASSDAPPRLVVCSSLAAAGPAPAPGRARREEDRAGPVSWYGASKLAGEQAARRFAGQVPTVFVRPPIVYGPSDVAFVPSLAAMARTRVAVRPGPAARVYSVLHVDDLCDGLIAAGLQGRTAAPGESHSGVYQLSDGVEYTLADLVRTAGGLLGRGRPLVLPVPSTVVRAAGVVSEAAGRLRGGVPVFNRDKAREAVAGSWTASADRAYRDFEFRARVGLEDGLREAFKEMLHG</sequence>
<proteinExistence type="predicted"/>